<evidence type="ECO:0000313" key="4">
    <source>
        <dbReference type="Proteomes" id="UP000622638"/>
    </source>
</evidence>
<sequence>MSGRAGAKGKRPSFAALRQAYPTTNAVSRVQLFQELGIESLIGDIKYENTCGIRMSYALTKAGAALTRGGLRINKGPFQGSRIEPSMRKLAEHLAELWGPPQKFDSNAKATQELTLQQGVVAFFFGEFLPLVGAQGHIDLLLPRWPGFEECVGSCNFGRDNKVWFWPLP</sequence>
<evidence type="ECO:0000313" key="1">
    <source>
        <dbReference type="EMBL" id="GGC17930.1"/>
    </source>
</evidence>
<dbReference type="EMBL" id="BMKG01000024">
    <property type="protein sequence ID" value="GGC17930.1"/>
    <property type="molecule type" value="Genomic_DNA"/>
</dbReference>
<keyword evidence="4" id="KW-1185">Reference proteome</keyword>
<accession>A0A6I3STF2</accession>
<name>A0A6I3STF2_9BURK</name>
<reference evidence="1" key="1">
    <citation type="journal article" date="2014" name="Int. J. Syst. Evol. Microbiol.">
        <title>Complete genome of a new Firmicutes species belonging to the dominant human colonic microbiota ('Ruminococcus bicirculans') reveals two chromosomes and a selective capacity to utilize plant glucans.</title>
        <authorList>
            <consortium name="NISC Comparative Sequencing Program"/>
            <person name="Wegmann U."/>
            <person name="Louis P."/>
            <person name="Goesmann A."/>
            <person name="Henrissat B."/>
            <person name="Duncan S.H."/>
            <person name="Flint H.J."/>
        </authorList>
    </citation>
    <scope>NUCLEOTIDE SEQUENCE</scope>
    <source>
        <strain evidence="1">CGMCC 1.15931</strain>
    </source>
</reference>
<dbReference type="Proteomes" id="UP000622638">
    <property type="component" value="Unassembled WGS sequence"/>
</dbReference>
<comment type="caution">
    <text evidence="2">The sequence shown here is derived from an EMBL/GenBank/DDBJ whole genome shotgun (WGS) entry which is preliminary data.</text>
</comment>
<reference evidence="1" key="4">
    <citation type="submission" date="2024-05" db="EMBL/GenBank/DDBJ databases">
        <authorList>
            <person name="Sun Q."/>
            <person name="Zhou Y."/>
        </authorList>
    </citation>
    <scope>NUCLEOTIDE SEQUENCE</scope>
    <source>
        <strain evidence="1">CGMCC 1.15931</strain>
    </source>
</reference>
<dbReference type="Pfam" id="PF14113">
    <property type="entry name" value="Tae4"/>
    <property type="match status" value="1"/>
</dbReference>
<proteinExistence type="predicted"/>
<evidence type="ECO:0000313" key="3">
    <source>
        <dbReference type="Proteomes" id="UP000430634"/>
    </source>
</evidence>
<dbReference type="Proteomes" id="UP000430634">
    <property type="component" value="Unassembled WGS sequence"/>
</dbReference>
<dbReference type="AlphaFoldDB" id="A0A6I3STF2"/>
<reference evidence="2 3" key="3">
    <citation type="submission" date="2019-11" db="EMBL/GenBank/DDBJ databases">
        <title>Type strains purchased from KCTC, JCM and DSMZ.</title>
        <authorList>
            <person name="Lu H."/>
        </authorList>
    </citation>
    <scope>NUCLEOTIDE SEQUENCE [LARGE SCALE GENOMIC DNA]</scope>
    <source>
        <strain evidence="2 3">KCTC 52429</strain>
    </source>
</reference>
<dbReference type="RefSeq" id="WP_155469735.1">
    <property type="nucleotide sequence ID" value="NZ_BMKG01000024.1"/>
</dbReference>
<dbReference type="Gene3D" id="4.10.280.80">
    <property type="match status" value="1"/>
</dbReference>
<dbReference type="OrthoDB" id="8480759at2"/>
<dbReference type="InterPro" id="IPR025562">
    <property type="entry name" value="Tae4"/>
</dbReference>
<dbReference type="Gene3D" id="3.90.1720.80">
    <property type="match status" value="1"/>
</dbReference>
<gene>
    <name evidence="1" type="ORF">GCM10011572_44060</name>
    <name evidence="2" type="ORF">GM672_06580</name>
</gene>
<organism evidence="2 3">
    <name type="scientific">Pseudoduganella buxea</name>
    <dbReference type="NCBI Taxonomy" id="1949069"/>
    <lineage>
        <taxon>Bacteria</taxon>
        <taxon>Pseudomonadati</taxon>
        <taxon>Pseudomonadota</taxon>
        <taxon>Betaproteobacteria</taxon>
        <taxon>Burkholderiales</taxon>
        <taxon>Oxalobacteraceae</taxon>
        <taxon>Telluria group</taxon>
        <taxon>Pseudoduganella</taxon>
    </lineage>
</organism>
<dbReference type="EMBL" id="WNKZ01000012">
    <property type="protein sequence ID" value="MTV52401.1"/>
    <property type="molecule type" value="Genomic_DNA"/>
</dbReference>
<reference evidence="4" key="2">
    <citation type="journal article" date="2019" name="Int. J. Syst. Evol. Microbiol.">
        <title>The Global Catalogue of Microorganisms (GCM) 10K type strain sequencing project: providing services to taxonomists for standard genome sequencing and annotation.</title>
        <authorList>
            <consortium name="The Broad Institute Genomics Platform"/>
            <consortium name="The Broad Institute Genome Sequencing Center for Infectious Disease"/>
            <person name="Wu L."/>
            <person name="Ma J."/>
        </authorList>
    </citation>
    <scope>NUCLEOTIDE SEQUENCE [LARGE SCALE GENOMIC DNA]</scope>
    <source>
        <strain evidence="4">CGMCC 1.15931</strain>
    </source>
</reference>
<protein>
    <submittedName>
        <fullName evidence="2">Uncharacterized protein</fullName>
    </submittedName>
</protein>
<evidence type="ECO:0000313" key="2">
    <source>
        <dbReference type="EMBL" id="MTV52401.1"/>
    </source>
</evidence>